<evidence type="ECO:0000313" key="4">
    <source>
        <dbReference type="Proteomes" id="UP000240493"/>
    </source>
</evidence>
<sequence length="383" mass="40767">MGAILPEFRRTVLFLQLLLIAQSPDPMAATTYQPSTMRAWTFSSGGTPEQVLSFNPSLPAPAIPKGSDVLIKISHASLSSPGSNLMRDIPSLLRKNAIPELDFSGRVVSAGPAVPAEFTVGAAVFGTVSKLGSIIHNQGTLAEYIVLNADCIAVKPTNITFAEAACLSCLGQVALEMVRRAQIKKGDRVLVNGGSGAVGTAAVQLCKDLGSFVVTTCSTKHADRMKQSLGVDEIIDYSKVNSIPTALEKAYNANQFDAILDSVGSQELFRRCPKYLKSEGLFINVGDADAQTGRLGFILRTLQNVLLPTILGGVPRRYITFSAPLNGKNAAHLGNLASKGKMPVLIDSTFPLEDAISGYKRYKSGQAQGRVVIDIANMDAQDQ</sequence>
<dbReference type="SUPFAM" id="SSF51735">
    <property type="entry name" value="NAD(P)-binding Rossmann-fold domains"/>
    <property type="match status" value="1"/>
</dbReference>
<dbReference type="PANTHER" id="PTHR11695:SF294">
    <property type="entry name" value="RETICULON-4-INTERACTING PROTEIN 1, MITOCHONDRIAL"/>
    <property type="match status" value="1"/>
</dbReference>
<dbReference type="OrthoDB" id="3509362at2759"/>
<organism evidence="3 4">
    <name type="scientific">Trichoderma asperellum (strain ATCC 204424 / CBS 433.97 / NBRC 101777)</name>
    <dbReference type="NCBI Taxonomy" id="1042311"/>
    <lineage>
        <taxon>Eukaryota</taxon>
        <taxon>Fungi</taxon>
        <taxon>Dikarya</taxon>
        <taxon>Ascomycota</taxon>
        <taxon>Pezizomycotina</taxon>
        <taxon>Sordariomycetes</taxon>
        <taxon>Hypocreomycetidae</taxon>
        <taxon>Hypocreales</taxon>
        <taxon>Hypocreaceae</taxon>
        <taxon>Trichoderma</taxon>
    </lineage>
</organism>
<dbReference type="SUPFAM" id="SSF50129">
    <property type="entry name" value="GroES-like"/>
    <property type="match status" value="1"/>
</dbReference>
<gene>
    <name evidence="3" type="ORF">M441DRAFT_83302</name>
</gene>
<dbReference type="PANTHER" id="PTHR11695">
    <property type="entry name" value="ALCOHOL DEHYDROGENASE RELATED"/>
    <property type="match status" value="1"/>
</dbReference>
<reference evidence="3 4" key="1">
    <citation type="submission" date="2016-07" db="EMBL/GenBank/DDBJ databases">
        <title>Multiple horizontal gene transfer events from other fungi enriched the ability of initially mycotrophic Trichoderma (Ascomycota) to feed on dead plant biomass.</title>
        <authorList>
            <consortium name="DOE Joint Genome Institute"/>
            <person name="Aerts A."/>
            <person name="Atanasova L."/>
            <person name="Chenthamara K."/>
            <person name="Zhang J."/>
            <person name="Grujic M."/>
            <person name="Henrissat B."/>
            <person name="Kuo A."/>
            <person name="Salamov A."/>
            <person name="Lipzen A."/>
            <person name="Labutti K."/>
            <person name="Barry K."/>
            <person name="Miao Y."/>
            <person name="Rahimi M.J."/>
            <person name="Shen Q."/>
            <person name="Grigoriev I.V."/>
            <person name="Kubicek C.P."/>
            <person name="Druzhinina I.S."/>
        </authorList>
    </citation>
    <scope>NUCLEOTIDE SEQUENCE [LARGE SCALE GENOMIC DNA]</scope>
    <source>
        <strain evidence="3 4">CBS 433.97</strain>
    </source>
</reference>
<evidence type="ECO:0000256" key="1">
    <source>
        <dbReference type="SAM" id="SignalP"/>
    </source>
</evidence>
<proteinExistence type="predicted"/>
<dbReference type="CDD" id="cd08267">
    <property type="entry name" value="MDR1"/>
    <property type="match status" value="1"/>
</dbReference>
<dbReference type="AlphaFoldDB" id="A0A2T3YY21"/>
<feature type="signal peptide" evidence="1">
    <location>
        <begin position="1"/>
        <end position="29"/>
    </location>
</feature>
<dbReference type="GO" id="GO:0005739">
    <property type="term" value="C:mitochondrion"/>
    <property type="evidence" value="ECO:0007669"/>
    <property type="project" value="TreeGrafter"/>
</dbReference>
<accession>A0A2T3YY21</accession>
<dbReference type="SMART" id="SM00829">
    <property type="entry name" value="PKS_ER"/>
    <property type="match status" value="1"/>
</dbReference>
<feature type="domain" description="Enoyl reductase (ER)" evidence="2">
    <location>
        <begin position="46"/>
        <end position="373"/>
    </location>
</feature>
<evidence type="ECO:0000259" key="2">
    <source>
        <dbReference type="SMART" id="SM00829"/>
    </source>
</evidence>
<evidence type="ECO:0000313" key="3">
    <source>
        <dbReference type="EMBL" id="PTB37448.1"/>
    </source>
</evidence>
<dbReference type="InterPro" id="IPR050700">
    <property type="entry name" value="YIM1/Zinc_Alcohol_DH_Fams"/>
</dbReference>
<dbReference type="GO" id="GO:0016491">
    <property type="term" value="F:oxidoreductase activity"/>
    <property type="evidence" value="ECO:0007669"/>
    <property type="project" value="InterPro"/>
</dbReference>
<dbReference type="InterPro" id="IPR036291">
    <property type="entry name" value="NAD(P)-bd_dom_sf"/>
</dbReference>
<dbReference type="InterPro" id="IPR011032">
    <property type="entry name" value="GroES-like_sf"/>
</dbReference>
<dbReference type="Proteomes" id="UP000240493">
    <property type="component" value="Unassembled WGS sequence"/>
</dbReference>
<keyword evidence="4" id="KW-1185">Reference proteome</keyword>
<dbReference type="Pfam" id="PF13602">
    <property type="entry name" value="ADH_zinc_N_2"/>
    <property type="match status" value="1"/>
</dbReference>
<keyword evidence="1" id="KW-0732">Signal</keyword>
<dbReference type="EMBL" id="KZ679268">
    <property type="protein sequence ID" value="PTB37448.1"/>
    <property type="molecule type" value="Genomic_DNA"/>
</dbReference>
<dbReference type="Gene3D" id="3.40.50.720">
    <property type="entry name" value="NAD(P)-binding Rossmann-like Domain"/>
    <property type="match status" value="1"/>
</dbReference>
<protein>
    <recommendedName>
        <fullName evidence="2">Enoyl reductase (ER) domain-containing protein</fullName>
    </recommendedName>
</protein>
<name>A0A2T3YY21_TRIA4</name>
<dbReference type="InterPro" id="IPR020843">
    <property type="entry name" value="ER"/>
</dbReference>
<dbReference type="Gene3D" id="3.90.180.10">
    <property type="entry name" value="Medium-chain alcohol dehydrogenases, catalytic domain"/>
    <property type="match status" value="1"/>
</dbReference>
<feature type="chain" id="PRO_5015563667" description="Enoyl reductase (ER) domain-containing protein" evidence="1">
    <location>
        <begin position="30"/>
        <end position="383"/>
    </location>
</feature>
<dbReference type="STRING" id="1042311.A0A2T3YY21"/>